<accession>A0A2U8WFG3</accession>
<protein>
    <submittedName>
        <fullName evidence="1">Uncharacterized protein</fullName>
    </submittedName>
</protein>
<dbReference type="AlphaFoldDB" id="A0A2U8WFG3"/>
<dbReference type="Proteomes" id="UP000245926">
    <property type="component" value="Chromosome"/>
</dbReference>
<gene>
    <name evidence="1" type="ORF">DK389_31065</name>
</gene>
<organism evidence="1 2">
    <name type="scientific">Methylobacterium durans</name>
    <dbReference type="NCBI Taxonomy" id="2202825"/>
    <lineage>
        <taxon>Bacteria</taxon>
        <taxon>Pseudomonadati</taxon>
        <taxon>Pseudomonadota</taxon>
        <taxon>Alphaproteobacteria</taxon>
        <taxon>Hyphomicrobiales</taxon>
        <taxon>Methylobacteriaceae</taxon>
        <taxon>Methylobacterium</taxon>
    </lineage>
</organism>
<keyword evidence="2" id="KW-1185">Reference proteome</keyword>
<dbReference type="KEGG" id="mets:DK389_31065"/>
<dbReference type="OrthoDB" id="255990at2"/>
<sequence length="76" mass="8524">MERVRKALGTPEIVVAAPTREFIIAWTPDSEARARIAKVVRDSFQKGPYSRSDELFRYAQGGLRPLTAPELADHGR</sequence>
<evidence type="ECO:0000313" key="1">
    <source>
        <dbReference type="EMBL" id="AWN44140.1"/>
    </source>
</evidence>
<proteinExistence type="predicted"/>
<name>A0A2U8WFG3_9HYPH</name>
<evidence type="ECO:0000313" key="2">
    <source>
        <dbReference type="Proteomes" id="UP000245926"/>
    </source>
</evidence>
<reference evidence="2" key="1">
    <citation type="submission" date="2018-05" db="EMBL/GenBank/DDBJ databases">
        <title>Complete Genome Sequence of Methylobacterium sp. 17SD2-17.</title>
        <authorList>
            <person name="Srinivasan S."/>
        </authorList>
    </citation>
    <scope>NUCLEOTIDE SEQUENCE [LARGE SCALE GENOMIC DNA]</scope>
    <source>
        <strain evidence="2">17SD2-17</strain>
    </source>
</reference>
<dbReference type="EMBL" id="CP029550">
    <property type="protein sequence ID" value="AWN44140.1"/>
    <property type="molecule type" value="Genomic_DNA"/>
</dbReference>